<dbReference type="EMBL" id="CP068108">
    <property type="protein sequence ID" value="QQT98707.1"/>
    <property type="molecule type" value="Genomic_DNA"/>
</dbReference>
<sequence>MINRSIVKQRVKFLLWISCSVLVASCWTKSRDKGDTKNEIATNRQVDSTFLQIGSETISFVPDTLVLNYLTLRNHEAVFQFAPQFTGEKLVKNVRESPVFIFVNQDDTSYLFAYQYEGSTRYAFDCFEIGYIQDLEYKKEALKVDQAFFGLESGLKLGLSLEELIEIKGEKYTQEGKQIIYRINDGMHNPFLKQYNMPSYFLICTLVHDVITTIKFGFEQP</sequence>
<name>A0A9Q6Z6Y3_MYROD</name>
<accession>A0A9Q6Z6Y3</accession>
<dbReference type="GeneID" id="93528145"/>
<dbReference type="AlphaFoldDB" id="A0A9Q6Z6Y3"/>
<feature type="signal peptide" evidence="1">
    <location>
        <begin position="1"/>
        <end position="23"/>
    </location>
</feature>
<dbReference type="OrthoDB" id="979364at2"/>
<organism evidence="2 3">
    <name type="scientific">Myroides odoratus</name>
    <name type="common">Flavobacterium odoratum</name>
    <dbReference type="NCBI Taxonomy" id="256"/>
    <lineage>
        <taxon>Bacteria</taxon>
        <taxon>Pseudomonadati</taxon>
        <taxon>Bacteroidota</taxon>
        <taxon>Flavobacteriia</taxon>
        <taxon>Flavobacteriales</taxon>
        <taxon>Flavobacteriaceae</taxon>
        <taxon>Myroides</taxon>
    </lineage>
</organism>
<dbReference type="PROSITE" id="PS51257">
    <property type="entry name" value="PROKAR_LIPOPROTEIN"/>
    <property type="match status" value="1"/>
</dbReference>
<proteinExistence type="predicted"/>
<evidence type="ECO:0000313" key="3">
    <source>
        <dbReference type="Proteomes" id="UP000596202"/>
    </source>
</evidence>
<feature type="chain" id="PRO_5040393047" description="Lipoprotein" evidence="1">
    <location>
        <begin position="24"/>
        <end position="221"/>
    </location>
</feature>
<protein>
    <recommendedName>
        <fullName evidence="4">Lipoprotein</fullName>
    </recommendedName>
</protein>
<evidence type="ECO:0000313" key="2">
    <source>
        <dbReference type="EMBL" id="QQT98707.1"/>
    </source>
</evidence>
<evidence type="ECO:0000256" key="1">
    <source>
        <dbReference type="SAM" id="SignalP"/>
    </source>
</evidence>
<gene>
    <name evidence="2" type="ORF">I6I88_10785</name>
</gene>
<dbReference type="RefSeq" id="WP_002985792.1">
    <property type="nucleotide sequence ID" value="NZ_CP068108.1"/>
</dbReference>
<reference evidence="2 3" key="1">
    <citation type="submission" date="2021-01" db="EMBL/GenBank/DDBJ databases">
        <title>FDA dAtabase for Regulatory Grade micrObial Sequences (FDA-ARGOS): Supporting development and validation of Infectious Disease Dx tests.</title>
        <authorList>
            <person name="Sproer C."/>
            <person name="Gronow S."/>
            <person name="Severitt S."/>
            <person name="Schroder I."/>
            <person name="Tallon L."/>
            <person name="Sadzewicz L."/>
            <person name="Zhao X."/>
            <person name="Boylan J."/>
            <person name="Ott S."/>
            <person name="Bowen H."/>
            <person name="Vavikolanu K."/>
            <person name="Mehta A."/>
            <person name="Aluvathingal J."/>
            <person name="Nadendla S."/>
            <person name="Lowell S."/>
            <person name="Myers T."/>
            <person name="Yan Y."/>
            <person name="Sichtig H."/>
        </authorList>
    </citation>
    <scope>NUCLEOTIDE SEQUENCE [LARGE SCALE GENOMIC DNA]</scope>
    <source>
        <strain evidence="2 3">FDAARGOS_1131</strain>
    </source>
</reference>
<evidence type="ECO:0008006" key="4">
    <source>
        <dbReference type="Google" id="ProtNLM"/>
    </source>
</evidence>
<dbReference type="Proteomes" id="UP000596202">
    <property type="component" value="Chromosome"/>
</dbReference>
<keyword evidence="1" id="KW-0732">Signal</keyword>